<feature type="compositionally biased region" description="Polar residues" evidence="1">
    <location>
        <begin position="160"/>
        <end position="169"/>
    </location>
</feature>
<feature type="compositionally biased region" description="Polar residues" evidence="1">
    <location>
        <begin position="609"/>
        <end position="621"/>
    </location>
</feature>
<feature type="region of interest" description="Disordered" evidence="1">
    <location>
        <begin position="148"/>
        <end position="169"/>
    </location>
</feature>
<feature type="region of interest" description="Disordered" evidence="1">
    <location>
        <begin position="271"/>
        <end position="315"/>
    </location>
</feature>
<feature type="region of interest" description="Disordered" evidence="1">
    <location>
        <begin position="691"/>
        <end position="738"/>
    </location>
</feature>
<evidence type="ECO:0008006" key="4">
    <source>
        <dbReference type="Google" id="ProtNLM"/>
    </source>
</evidence>
<comment type="caution">
    <text evidence="2">The sequence shown here is derived from an EMBL/GenBank/DDBJ whole genome shotgun (WGS) entry which is preliminary data.</text>
</comment>
<dbReference type="PANTHER" id="PTHR35767">
    <property type="entry name" value="HAPLESS PROTEIN"/>
    <property type="match status" value="1"/>
</dbReference>
<dbReference type="Proteomes" id="UP001206925">
    <property type="component" value="Unassembled WGS sequence"/>
</dbReference>
<feature type="compositionally biased region" description="Acidic residues" evidence="1">
    <location>
        <begin position="522"/>
        <end position="540"/>
    </location>
</feature>
<name>A0AAD5G7M2_AMBAR</name>
<accession>A0AAD5G7M2</accession>
<reference evidence="2" key="1">
    <citation type="submission" date="2022-06" db="EMBL/GenBank/DDBJ databases">
        <title>Uncovering the hologenomic basis of an extraordinary plant invasion.</title>
        <authorList>
            <person name="Bieker V.C."/>
            <person name="Martin M.D."/>
            <person name="Gilbert T."/>
            <person name="Hodgins K."/>
            <person name="Battlay P."/>
            <person name="Petersen B."/>
            <person name="Wilson J."/>
        </authorList>
    </citation>
    <scope>NUCLEOTIDE SEQUENCE</scope>
    <source>
        <strain evidence="2">AA19_3_7</strain>
        <tissue evidence="2">Leaf</tissue>
    </source>
</reference>
<dbReference type="PANTHER" id="PTHR35767:SF1">
    <property type="entry name" value="HAPLESS PROTEIN"/>
    <property type="match status" value="1"/>
</dbReference>
<feature type="compositionally biased region" description="Basic and acidic residues" evidence="1">
    <location>
        <begin position="491"/>
        <end position="502"/>
    </location>
</feature>
<keyword evidence="3" id="KW-1185">Reference proteome</keyword>
<protein>
    <recommendedName>
        <fullName evidence="4">UBZ4-type domain-containing protein</fullName>
    </recommendedName>
</protein>
<feature type="compositionally biased region" description="Basic and acidic residues" evidence="1">
    <location>
        <begin position="298"/>
        <end position="308"/>
    </location>
</feature>
<dbReference type="Gene3D" id="3.30.160.60">
    <property type="entry name" value="Classic Zinc Finger"/>
    <property type="match status" value="1"/>
</dbReference>
<evidence type="ECO:0000313" key="2">
    <source>
        <dbReference type="EMBL" id="KAI7730406.1"/>
    </source>
</evidence>
<evidence type="ECO:0000256" key="1">
    <source>
        <dbReference type="SAM" id="MobiDB-lite"/>
    </source>
</evidence>
<feature type="compositionally biased region" description="Polar residues" evidence="1">
    <location>
        <begin position="272"/>
        <end position="289"/>
    </location>
</feature>
<feature type="compositionally biased region" description="Basic and acidic residues" evidence="1">
    <location>
        <begin position="703"/>
        <end position="718"/>
    </location>
</feature>
<organism evidence="2 3">
    <name type="scientific">Ambrosia artemisiifolia</name>
    <name type="common">Common ragweed</name>
    <dbReference type="NCBI Taxonomy" id="4212"/>
    <lineage>
        <taxon>Eukaryota</taxon>
        <taxon>Viridiplantae</taxon>
        <taxon>Streptophyta</taxon>
        <taxon>Embryophyta</taxon>
        <taxon>Tracheophyta</taxon>
        <taxon>Spermatophyta</taxon>
        <taxon>Magnoliopsida</taxon>
        <taxon>eudicotyledons</taxon>
        <taxon>Gunneridae</taxon>
        <taxon>Pentapetalae</taxon>
        <taxon>asterids</taxon>
        <taxon>campanulids</taxon>
        <taxon>Asterales</taxon>
        <taxon>Asteraceae</taxon>
        <taxon>Asteroideae</taxon>
        <taxon>Heliantheae alliance</taxon>
        <taxon>Heliantheae</taxon>
        <taxon>Ambrosia</taxon>
    </lineage>
</organism>
<feature type="compositionally biased region" description="Low complexity" evidence="1">
    <location>
        <begin position="460"/>
        <end position="470"/>
    </location>
</feature>
<proteinExistence type="predicted"/>
<feature type="compositionally biased region" description="Basic and acidic residues" evidence="1">
    <location>
        <begin position="585"/>
        <end position="608"/>
    </location>
</feature>
<feature type="region of interest" description="Disordered" evidence="1">
    <location>
        <begin position="582"/>
        <end position="621"/>
    </location>
</feature>
<sequence length="1010" mass="111821">MISIDDHTPSDPSSSHDLKVSCIDLKSADVDLDDTINQLPNFSIRDYVFGLRSKDIACNWPFSSTSLQLCLKHGVKNLLPPFQSLDCLRNSSSLTRCSVENCSPDEELVSSFDVKRANDQLKPSKKIVSTNPSGSKGEKVSQFHLLGQSGQTRSKEKPPASSQKPGNASVNIVTKKSRLIVKVNSGVENVAPNSETMASKVCPVCKIFSSSSNTTLNAHIDQCLTGEGTMKWTENPQVIVKHKVKPRKMRSMSDIYKTARRCTVEELDRRNGTSWATNSSFPAQESQFQGDEEEEEEPRLTKANHEAGDNEGDVYIDTNGTKVRILSVPKSGPSDNIRKIQKGVKGSKLIMGKKNNLFKKKHNKKFLKLIPNASKLCSPKTKAANDLTKTGQGGVVMAEGCSKDERRKEIMKVVDLGIISRPPWACSKRSGLSKKIGDKNRKVEPKRHKTKDLVAENSDRTFSGSDLSSSRSRKKMITSLSLVKQPLNRTVEVKKETTRMHEDEDDDGDGYPNACLFQQSSDDSDSDDDDDEDYDCEDTPYADNRSNGRKLSSLSRNLSFPASKFNLKRKFSAVEKSCVKSVDVPSHDSSKEQSTMDERTTINKKQETRSITSKGSNEESSTLLSFRAPSFMGLSSSFNPEFSNQECIELYQDQICSTNRAPNDVENQDNYIQVIEPIPIPGPPGSFLPASPGGEMVSEEQVQETKVHSSENRHHDTIDQDSMSNSPVSTVSNSRSSCGKDDTYIKPYFNGDTGITETGQSHSSFKNDQPCCCSRKEAAFNYQNSFILSKQPTELKNFKSEMFSLSNHPNSSAVDSSASPSKPVLRLMGKNLTVVNTDDDEFRPPQSSQRPVIYGQYQNGFESQHLNIHPSRSHVEFRSAHRGFTAPVDCYTNGGPYPEPSRSHYVHNILDSQTISGRNVYNPASISRSIKEIVILDDSPKNEADDNTTRNRFLKENSGQMNPSDAAYQSYVGSGSTLFHVNSFRTSSDNGNVAGKWNIGSSTSYHIPPS</sequence>
<dbReference type="EMBL" id="JAMZMK010010782">
    <property type="protein sequence ID" value="KAI7730406.1"/>
    <property type="molecule type" value="Genomic_DNA"/>
</dbReference>
<feature type="compositionally biased region" description="Low complexity" evidence="1">
    <location>
        <begin position="722"/>
        <end position="737"/>
    </location>
</feature>
<evidence type="ECO:0000313" key="3">
    <source>
        <dbReference type="Proteomes" id="UP001206925"/>
    </source>
</evidence>
<dbReference type="AlphaFoldDB" id="A0AAD5G7M2"/>
<feature type="region of interest" description="Disordered" evidence="1">
    <location>
        <begin position="428"/>
        <end position="552"/>
    </location>
</feature>
<gene>
    <name evidence="2" type="ORF">M8C21_025351</name>
</gene>